<dbReference type="SUPFAM" id="SSF50249">
    <property type="entry name" value="Nucleic acid-binding proteins"/>
    <property type="match status" value="1"/>
</dbReference>
<evidence type="ECO:0000313" key="3">
    <source>
        <dbReference type="Proteomes" id="UP001501447"/>
    </source>
</evidence>
<dbReference type="InterPro" id="IPR012340">
    <property type="entry name" value="NA-bd_OB-fold"/>
</dbReference>
<feature type="compositionally biased region" description="Basic and acidic residues" evidence="1">
    <location>
        <begin position="75"/>
        <end position="84"/>
    </location>
</feature>
<gene>
    <name evidence="2" type="ORF">GCM10009863_44700</name>
</gene>
<dbReference type="RefSeq" id="WP_344568106.1">
    <property type="nucleotide sequence ID" value="NZ_BAAARJ010000014.1"/>
</dbReference>
<name>A0ABP6CT41_9ACTN</name>
<comment type="caution">
    <text evidence="2">The sequence shown here is derived from an EMBL/GenBank/DDBJ whole genome shotgun (WGS) entry which is preliminary data.</text>
</comment>
<dbReference type="EMBL" id="BAAARJ010000014">
    <property type="protein sequence ID" value="GAA2625150.1"/>
    <property type="molecule type" value="Genomic_DNA"/>
</dbReference>
<evidence type="ECO:0000313" key="2">
    <source>
        <dbReference type="EMBL" id="GAA2625150.1"/>
    </source>
</evidence>
<dbReference type="Proteomes" id="UP001501447">
    <property type="component" value="Unassembled WGS sequence"/>
</dbReference>
<evidence type="ECO:0008006" key="4">
    <source>
        <dbReference type="Google" id="ProtNLM"/>
    </source>
</evidence>
<reference evidence="3" key="1">
    <citation type="journal article" date="2019" name="Int. J. Syst. Evol. Microbiol.">
        <title>The Global Catalogue of Microorganisms (GCM) 10K type strain sequencing project: providing services to taxonomists for standard genome sequencing and annotation.</title>
        <authorList>
            <consortium name="The Broad Institute Genomics Platform"/>
            <consortium name="The Broad Institute Genome Sequencing Center for Infectious Disease"/>
            <person name="Wu L."/>
            <person name="Ma J."/>
        </authorList>
    </citation>
    <scope>NUCLEOTIDE SEQUENCE [LARGE SCALE GENOMIC DNA]</scope>
    <source>
        <strain evidence="3">JCM 16373</strain>
    </source>
</reference>
<organism evidence="2 3">
    <name type="scientific">Streptomyces axinellae</name>
    <dbReference type="NCBI Taxonomy" id="552788"/>
    <lineage>
        <taxon>Bacteria</taxon>
        <taxon>Bacillati</taxon>
        <taxon>Actinomycetota</taxon>
        <taxon>Actinomycetes</taxon>
        <taxon>Kitasatosporales</taxon>
        <taxon>Streptomycetaceae</taxon>
        <taxon>Streptomyces</taxon>
    </lineage>
</organism>
<protein>
    <recommendedName>
        <fullName evidence="4">S1 motif domain-containing protein</fullName>
    </recommendedName>
</protein>
<accession>A0ABP6CT41</accession>
<proteinExistence type="predicted"/>
<keyword evidence="3" id="KW-1185">Reference proteome</keyword>
<sequence>MLRNHQERTARVLGVAPVGARVDVDGVPGFLDQAKHPSWRDPNAPPPEVGDELHVVVLDADREPPRLSALQQDIDNARRLRDAP</sequence>
<feature type="region of interest" description="Disordered" evidence="1">
    <location>
        <begin position="64"/>
        <end position="84"/>
    </location>
</feature>
<evidence type="ECO:0000256" key="1">
    <source>
        <dbReference type="SAM" id="MobiDB-lite"/>
    </source>
</evidence>